<protein>
    <submittedName>
        <fullName evidence="2">Uncharacterized protein</fullName>
    </submittedName>
</protein>
<proteinExistence type="predicted"/>
<name>A0A5D2HXK3_GOSTO</name>
<sequence length="101" mass="11089">MRHENKSMFLRPRVESASVASASPPARQPMKKAEAGRPVMKEGAHSRPHSAIIDVWEGQSQDHEFLGSSQMLDKALQTDSSPPWVQCQDGSASVNTLMKVC</sequence>
<reference evidence="2 3" key="1">
    <citation type="submission" date="2019-07" db="EMBL/GenBank/DDBJ databases">
        <title>WGS assembly of Gossypium tomentosum.</title>
        <authorList>
            <person name="Chen Z.J."/>
            <person name="Sreedasyam A."/>
            <person name="Ando A."/>
            <person name="Song Q."/>
            <person name="De L."/>
            <person name="Hulse-Kemp A."/>
            <person name="Ding M."/>
            <person name="Ye W."/>
            <person name="Kirkbride R."/>
            <person name="Jenkins J."/>
            <person name="Plott C."/>
            <person name="Lovell J."/>
            <person name="Lin Y.-M."/>
            <person name="Vaughn R."/>
            <person name="Liu B."/>
            <person name="Li W."/>
            <person name="Simpson S."/>
            <person name="Scheffler B."/>
            <person name="Saski C."/>
            <person name="Grover C."/>
            <person name="Hu G."/>
            <person name="Conover J."/>
            <person name="Carlson J."/>
            <person name="Shu S."/>
            <person name="Boston L."/>
            <person name="Williams M."/>
            <person name="Peterson D."/>
            <person name="Mcgee K."/>
            <person name="Jones D."/>
            <person name="Wendel J."/>
            <person name="Stelly D."/>
            <person name="Grimwood J."/>
            <person name="Schmutz J."/>
        </authorList>
    </citation>
    <scope>NUCLEOTIDE SEQUENCE [LARGE SCALE GENOMIC DNA]</scope>
    <source>
        <strain evidence="2">7179.01</strain>
    </source>
</reference>
<dbReference type="AlphaFoldDB" id="A0A5D2HXK3"/>
<evidence type="ECO:0000313" key="3">
    <source>
        <dbReference type="Proteomes" id="UP000322667"/>
    </source>
</evidence>
<gene>
    <name evidence="2" type="ORF">ES332_D13G158300v1</name>
</gene>
<feature type="compositionally biased region" description="Low complexity" evidence="1">
    <location>
        <begin position="15"/>
        <end position="25"/>
    </location>
</feature>
<accession>A0A5D2HXK3</accession>
<organism evidence="2 3">
    <name type="scientific">Gossypium tomentosum</name>
    <name type="common">Hawaiian cotton</name>
    <name type="synonym">Gossypium sandvicense</name>
    <dbReference type="NCBI Taxonomy" id="34277"/>
    <lineage>
        <taxon>Eukaryota</taxon>
        <taxon>Viridiplantae</taxon>
        <taxon>Streptophyta</taxon>
        <taxon>Embryophyta</taxon>
        <taxon>Tracheophyta</taxon>
        <taxon>Spermatophyta</taxon>
        <taxon>Magnoliopsida</taxon>
        <taxon>eudicotyledons</taxon>
        <taxon>Gunneridae</taxon>
        <taxon>Pentapetalae</taxon>
        <taxon>rosids</taxon>
        <taxon>malvids</taxon>
        <taxon>Malvales</taxon>
        <taxon>Malvaceae</taxon>
        <taxon>Malvoideae</taxon>
        <taxon>Gossypium</taxon>
    </lineage>
</organism>
<feature type="region of interest" description="Disordered" evidence="1">
    <location>
        <begin position="1"/>
        <end position="48"/>
    </location>
</feature>
<keyword evidence="3" id="KW-1185">Reference proteome</keyword>
<dbReference type="Proteomes" id="UP000322667">
    <property type="component" value="Chromosome D13"/>
</dbReference>
<dbReference type="EMBL" id="CM017635">
    <property type="protein sequence ID" value="TYH34917.1"/>
    <property type="molecule type" value="Genomic_DNA"/>
</dbReference>
<feature type="compositionally biased region" description="Basic and acidic residues" evidence="1">
    <location>
        <begin position="31"/>
        <end position="45"/>
    </location>
</feature>
<evidence type="ECO:0000256" key="1">
    <source>
        <dbReference type="SAM" id="MobiDB-lite"/>
    </source>
</evidence>
<evidence type="ECO:0000313" key="2">
    <source>
        <dbReference type="EMBL" id="TYH34917.1"/>
    </source>
</evidence>